<reference evidence="4" key="1">
    <citation type="journal article" date="2019" name="Int. J. Syst. Evol. Microbiol.">
        <title>The Global Catalogue of Microorganisms (GCM) 10K type strain sequencing project: providing services to taxonomists for standard genome sequencing and annotation.</title>
        <authorList>
            <consortium name="The Broad Institute Genomics Platform"/>
            <consortium name="The Broad Institute Genome Sequencing Center for Infectious Disease"/>
            <person name="Wu L."/>
            <person name="Ma J."/>
        </authorList>
    </citation>
    <scope>NUCLEOTIDE SEQUENCE [LARGE SCALE GENOMIC DNA]</scope>
    <source>
        <strain evidence="4">KLKA75</strain>
    </source>
</reference>
<feature type="compositionally biased region" description="Pro residues" evidence="1">
    <location>
        <begin position="1"/>
        <end position="10"/>
    </location>
</feature>
<organism evidence="3 4">
    <name type="scientific">Actinomadura gamaensis</name>
    <dbReference type="NCBI Taxonomy" id="1763541"/>
    <lineage>
        <taxon>Bacteria</taxon>
        <taxon>Bacillati</taxon>
        <taxon>Actinomycetota</taxon>
        <taxon>Actinomycetes</taxon>
        <taxon>Streptosporangiales</taxon>
        <taxon>Thermomonosporaceae</taxon>
        <taxon>Actinomadura</taxon>
    </lineage>
</organism>
<comment type="caution">
    <text evidence="3">The sequence shown here is derived from an EMBL/GenBank/DDBJ whole genome shotgun (WGS) entry which is preliminary data.</text>
</comment>
<feature type="region of interest" description="Disordered" evidence="1">
    <location>
        <begin position="1"/>
        <end position="94"/>
    </location>
</feature>
<feature type="compositionally biased region" description="Low complexity" evidence="1">
    <location>
        <begin position="26"/>
        <end position="73"/>
    </location>
</feature>
<keyword evidence="4" id="KW-1185">Reference proteome</keyword>
<evidence type="ECO:0000256" key="2">
    <source>
        <dbReference type="SAM" id="Phobius"/>
    </source>
</evidence>
<evidence type="ECO:0000256" key="1">
    <source>
        <dbReference type="SAM" id="MobiDB-lite"/>
    </source>
</evidence>
<evidence type="ECO:0000313" key="4">
    <source>
        <dbReference type="Proteomes" id="UP001595872"/>
    </source>
</evidence>
<dbReference type="EMBL" id="JBHSIT010000009">
    <property type="protein sequence ID" value="MFC4911263.1"/>
    <property type="molecule type" value="Genomic_DNA"/>
</dbReference>
<dbReference type="RefSeq" id="WP_378259995.1">
    <property type="nucleotide sequence ID" value="NZ_JBHSIT010000009.1"/>
</dbReference>
<gene>
    <name evidence="3" type="ORF">ACFPCY_28425</name>
</gene>
<protein>
    <submittedName>
        <fullName evidence="3">Uncharacterized protein</fullName>
    </submittedName>
</protein>
<keyword evidence="2" id="KW-0472">Membrane</keyword>
<keyword evidence="2" id="KW-1133">Transmembrane helix</keyword>
<evidence type="ECO:0000313" key="3">
    <source>
        <dbReference type="EMBL" id="MFC4911263.1"/>
    </source>
</evidence>
<feature type="transmembrane region" description="Helical" evidence="2">
    <location>
        <begin position="100"/>
        <end position="124"/>
    </location>
</feature>
<name>A0ABV9U5V0_9ACTN</name>
<dbReference type="Proteomes" id="UP001595872">
    <property type="component" value="Unassembled WGS sequence"/>
</dbReference>
<proteinExistence type="predicted"/>
<keyword evidence="2" id="KW-0812">Transmembrane</keyword>
<sequence>MSGWNPPPQSPGGNPGGYPPPPGGAPNPYGQPAQPAYGQQPGYGQPAPQQPGYGPSGPQQQPGWAQQDQQPGWGQPPGGYGQPQPGFGPPPGVPPRKSNAGLVLGLVGGGLVIVIIAVVAIAVLGGGAGGDKYTITTPDTVAGRSRDSSMESQLATKMESLKSQMRSTTHGKVTDVLSAFYKDSDTSSLAKTGVIFFGGTGPIGNPDGFMKGIRSSASTSGTTVQDVSAGPHGGKAGCFQLSSVGVTITECAWATSSSFGAIVPTKPGSTISDTADLMRQFRDAVEQKK</sequence>
<accession>A0ABV9U5V0</accession>